<protein>
    <recommendedName>
        <fullName evidence="1">protein acetyllysine N-acetyltransferase</fullName>
        <ecNumber evidence="1">2.3.1.286</ecNumber>
    </recommendedName>
</protein>
<dbReference type="Pfam" id="PF02146">
    <property type="entry name" value="SIR2"/>
    <property type="match status" value="1"/>
</dbReference>
<dbReference type="GO" id="GO:0036055">
    <property type="term" value="F:protein-succinyllysine desuccinylase activity"/>
    <property type="evidence" value="ECO:0007669"/>
    <property type="project" value="InterPro"/>
</dbReference>
<dbReference type="EMBL" id="FRCY01000003">
    <property type="protein sequence ID" value="SHM78793.1"/>
    <property type="molecule type" value="Genomic_DNA"/>
</dbReference>
<proteinExistence type="predicted"/>
<keyword evidence="2" id="KW-0808">Transferase</keyword>
<dbReference type="PROSITE" id="PS50305">
    <property type="entry name" value="SIRTUIN"/>
    <property type="match status" value="1"/>
</dbReference>
<dbReference type="STRING" id="388280.SAMN04488057_103327"/>
<evidence type="ECO:0000256" key="4">
    <source>
        <dbReference type="PROSITE-ProRule" id="PRU00236"/>
    </source>
</evidence>
<dbReference type="PANTHER" id="PTHR11085">
    <property type="entry name" value="NAD-DEPENDENT PROTEIN DEACYLASE SIRTUIN-5, MITOCHONDRIAL-RELATED"/>
    <property type="match status" value="1"/>
</dbReference>
<feature type="domain" description="Deacetylase sirtuin-type" evidence="5">
    <location>
        <begin position="1"/>
        <end position="234"/>
    </location>
</feature>
<dbReference type="InterPro" id="IPR029035">
    <property type="entry name" value="DHS-like_NAD/FAD-binding_dom"/>
</dbReference>
<dbReference type="EC" id="2.3.1.286" evidence="1"/>
<dbReference type="GO" id="GO:0036054">
    <property type="term" value="F:protein-malonyllysine demalonylase activity"/>
    <property type="evidence" value="ECO:0007669"/>
    <property type="project" value="InterPro"/>
</dbReference>
<dbReference type="RefSeq" id="WP_073093755.1">
    <property type="nucleotide sequence ID" value="NZ_FRCY01000003.1"/>
</dbReference>
<evidence type="ECO:0000256" key="1">
    <source>
        <dbReference type="ARBA" id="ARBA00012928"/>
    </source>
</evidence>
<dbReference type="CDD" id="cd01412">
    <property type="entry name" value="SIRT5_Af1_CobB"/>
    <property type="match status" value="1"/>
</dbReference>
<gene>
    <name evidence="6" type="ORF">SAMN04488057_103327</name>
</gene>
<evidence type="ECO:0000256" key="3">
    <source>
        <dbReference type="ARBA" id="ARBA00023027"/>
    </source>
</evidence>
<name>A0A1M7LLA3_9BACT</name>
<evidence type="ECO:0000313" key="6">
    <source>
        <dbReference type="EMBL" id="SHM78793.1"/>
    </source>
</evidence>
<sequence>MELRQKRRLVVLTGAGISAESGIRTFRDDNGLWEGHDLAEVATPEGWNKNRALVLDFYNQRRKACLKAKPNAAHLKLAELEDSYEVTIITQNVDDLHEKAGSSHIIHLHGELCKSQSTVDPRITYPIDGWELKLGDTCEKGSQLRPFVVWFGEPVPKMVEAIAAVSQAEALAVIGTSMLVYPAAGLIDYAEEAIPKFIIDPSIPSLYPIANLFPIAEKAGTGVAKMEKALQSWEFED</sequence>
<organism evidence="6 7">
    <name type="scientific">Cyclobacterium lianum</name>
    <dbReference type="NCBI Taxonomy" id="388280"/>
    <lineage>
        <taxon>Bacteria</taxon>
        <taxon>Pseudomonadati</taxon>
        <taxon>Bacteroidota</taxon>
        <taxon>Cytophagia</taxon>
        <taxon>Cytophagales</taxon>
        <taxon>Cyclobacteriaceae</taxon>
        <taxon>Cyclobacterium</taxon>
    </lineage>
</organism>
<dbReference type="InterPro" id="IPR050134">
    <property type="entry name" value="NAD-dep_sirtuin_deacylases"/>
</dbReference>
<dbReference type="Gene3D" id="3.40.50.1220">
    <property type="entry name" value="TPP-binding domain"/>
    <property type="match status" value="1"/>
</dbReference>
<dbReference type="InterPro" id="IPR026590">
    <property type="entry name" value="Ssirtuin_cat_dom"/>
</dbReference>
<evidence type="ECO:0000256" key="2">
    <source>
        <dbReference type="ARBA" id="ARBA00022679"/>
    </source>
</evidence>
<dbReference type="GO" id="GO:0017136">
    <property type="term" value="F:histone deacetylase activity, NAD-dependent"/>
    <property type="evidence" value="ECO:0007669"/>
    <property type="project" value="TreeGrafter"/>
</dbReference>
<dbReference type="InterPro" id="IPR003000">
    <property type="entry name" value="Sirtuin"/>
</dbReference>
<dbReference type="AlphaFoldDB" id="A0A1M7LLA3"/>
<comment type="caution">
    <text evidence="4">Lacks conserved residue(s) required for the propagation of feature annotation.</text>
</comment>
<accession>A0A1M7LLA3</accession>
<dbReference type="InterPro" id="IPR026591">
    <property type="entry name" value="Sirtuin_cat_small_dom_sf"/>
</dbReference>
<dbReference type="Gene3D" id="3.30.1600.10">
    <property type="entry name" value="SIR2/SIRT2 'Small Domain"/>
    <property type="match status" value="1"/>
</dbReference>
<dbReference type="SUPFAM" id="SSF52467">
    <property type="entry name" value="DHS-like NAD/FAD-binding domain"/>
    <property type="match status" value="1"/>
</dbReference>
<dbReference type="GO" id="GO:0070403">
    <property type="term" value="F:NAD+ binding"/>
    <property type="evidence" value="ECO:0007669"/>
    <property type="project" value="InterPro"/>
</dbReference>
<keyword evidence="3" id="KW-0520">NAD</keyword>
<reference evidence="6 7" key="1">
    <citation type="submission" date="2016-11" db="EMBL/GenBank/DDBJ databases">
        <authorList>
            <person name="Jaros S."/>
            <person name="Januszkiewicz K."/>
            <person name="Wedrychowicz H."/>
        </authorList>
    </citation>
    <scope>NUCLEOTIDE SEQUENCE [LARGE SCALE GENOMIC DNA]</scope>
    <source>
        <strain evidence="6 7">CGMCC 1.6102</strain>
    </source>
</reference>
<keyword evidence="7" id="KW-1185">Reference proteome</keyword>
<dbReference type="Proteomes" id="UP000184513">
    <property type="component" value="Unassembled WGS sequence"/>
</dbReference>
<evidence type="ECO:0000313" key="7">
    <source>
        <dbReference type="Proteomes" id="UP000184513"/>
    </source>
</evidence>
<dbReference type="InterPro" id="IPR027546">
    <property type="entry name" value="Sirtuin_class_III"/>
</dbReference>
<dbReference type="PANTHER" id="PTHR11085:SF4">
    <property type="entry name" value="NAD-DEPENDENT PROTEIN DEACYLASE"/>
    <property type="match status" value="1"/>
</dbReference>
<evidence type="ECO:0000259" key="5">
    <source>
        <dbReference type="PROSITE" id="PS50305"/>
    </source>
</evidence>